<dbReference type="Gene3D" id="3.10.490.10">
    <property type="entry name" value="Gamma-glutamyl cyclotransferase-like"/>
    <property type="match status" value="1"/>
</dbReference>
<dbReference type="GO" id="GO:0005829">
    <property type="term" value="C:cytosol"/>
    <property type="evidence" value="ECO:0007669"/>
    <property type="project" value="TreeGrafter"/>
</dbReference>
<dbReference type="SUPFAM" id="SSF110857">
    <property type="entry name" value="Gamma-glutamyl cyclotransferase-like"/>
    <property type="match status" value="1"/>
</dbReference>
<evidence type="ECO:0000256" key="1">
    <source>
        <dbReference type="ARBA" id="ARBA00008861"/>
    </source>
</evidence>
<dbReference type="InterPro" id="IPR036568">
    <property type="entry name" value="GGCT-like_sf"/>
</dbReference>
<dbReference type="EMBL" id="DSMV01000187">
    <property type="protein sequence ID" value="HDW51706.1"/>
    <property type="molecule type" value="Genomic_DNA"/>
</dbReference>
<dbReference type="PANTHER" id="PTHR12510">
    <property type="entry name" value="TROPONIN C-AKIN-1 PROTEIN"/>
    <property type="match status" value="1"/>
</dbReference>
<evidence type="ECO:0000313" key="5">
    <source>
        <dbReference type="EMBL" id="HDW51706.1"/>
    </source>
</evidence>
<feature type="domain" description="Gamma-glutamylcyclotransferase AIG2-like" evidence="4">
    <location>
        <begin position="5"/>
        <end position="120"/>
    </location>
</feature>
<dbReference type="InterPro" id="IPR013024">
    <property type="entry name" value="GGCT-like"/>
</dbReference>
<proteinExistence type="inferred from homology"/>
<dbReference type="GO" id="GO:0061929">
    <property type="term" value="F:gamma-glutamylaminecyclotransferase activity"/>
    <property type="evidence" value="ECO:0007669"/>
    <property type="project" value="InterPro"/>
</dbReference>
<gene>
    <name evidence="5" type="ORF">ENQ35_03090</name>
</gene>
<dbReference type="Pfam" id="PF06094">
    <property type="entry name" value="GGACT"/>
    <property type="match status" value="1"/>
</dbReference>
<comment type="similarity">
    <text evidence="1 3">Belongs to the gamma-glutamylcyclotransferase family.</text>
</comment>
<comment type="caution">
    <text evidence="5">The sequence shown here is derived from an EMBL/GenBank/DDBJ whole genome shotgun (WGS) entry which is preliminary data.</text>
</comment>
<dbReference type="GO" id="GO:0016740">
    <property type="term" value="F:transferase activity"/>
    <property type="evidence" value="ECO:0007669"/>
    <property type="project" value="UniProtKB-KW"/>
</dbReference>
<dbReference type="PANTHER" id="PTHR12510:SF4">
    <property type="entry name" value="GAMMA-GLUTAMYLAMINECYCLOTRANSFERASE"/>
    <property type="match status" value="1"/>
</dbReference>
<dbReference type="InterPro" id="IPR039126">
    <property type="entry name" value="GGACT"/>
</dbReference>
<dbReference type="CDD" id="cd06661">
    <property type="entry name" value="GGCT_like"/>
    <property type="match status" value="1"/>
</dbReference>
<dbReference type="InterPro" id="IPR009288">
    <property type="entry name" value="AIG2-like_dom"/>
</dbReference>
<feature type="active site" description="Proton acceptor" evidence="2">
    <location>
        <position position="74"/>
    </location>
</feature>
<evidence type="ECO:0000259" key="4">
    <source>
        <dbReference type="Pfam" id="PF06094"/>
    </source>
</evidence>
<protein>
    <recommendedName>
        <fullName evidence="3">Gamma-glutamylcyclotransferase family protein</fullName>
    </recommendedName>
</protein>
<evidence type="ECO:0000256" key="2">
    <source>
        <dbReference type="PIRSR" id="PIRSR639126-1"/>
    </source>
</evidence>
<accession>A0A7C1FC91</accession>
<reference evidence="5" key="1">
    <citation type="journal article" date="2020" name="mSystems">
        <title>Genome- and Community-Level Interaction Insights into Carbon Utilization and Element Cycling Functions of Hydrothermarchaeota in Hydrothermal Sediment.</title>
        <authorList>
            <person name="Zhou Z."/>
            <person name="Liu Y."/>
            <person name="Xu W."/>
            <person name="Pan J."/>
            <person name="Luo Z.H."/>
            <person name="Li M."/>
        </authorList>
    </citation>
    <scope>NUCLEOTIDE SEQUENCE [LARGE SCALE GENOMIC DNA]</scope>
    <source>
        <strain evidence="5">SpSt-301</strain>
    </source>
</reference>
<organism evidence="5">
    <name type="scientific">Ammonifex degensii</name>
    <dbReference type="NCBI Taxonomy" id="42838"/>
    <lineage>
        <taxon>Bacteria</taxon>
        <taxon>Bacillati</taxon>
        <taxon>Bacillota</taxon>
        <taxon>Clostridia</taxon>
        <taxon>Thermoanaerobacterales</taxon>
        <taxon>Thermoanaerobacteraceae</taxon>
        <taxon>Ammonifex</taxon>
    </lineage>
</organism>
<name>A0A7C1FC91_9THEO</name>
<evidence type="ECO:0000256" key="3">
    <source>
        <dbReference type="RuleBase" id="RU367036"/>
    </source>
</evidence>
<sequence>MTENVFVYGTLLKGQANHHLLRGARFLGSGRAEGLALYAVTSYYPGAVPEDGGVVLGEVYAVTTGLLSLLDDLEDNGKLYRREKRCVFLEDGTVTEAWVYIWCRQVQPEQKIPLSAQPWRSGCRGTAQSEKKVKEQSCLAGETLSGKTDANATG</sequence>
<keyword evidence="5" id="KW-0808">Transferase</keyword>
<dbReference type="AlphaFoldDB" id="A0A7C1FC91"/>